<proteinExistence type="predicted"/>
<dbReference type="RefSeq" id="WP_243610786.1">
    <property type="nucleotide sequence ID" value="NZ_JBBPCN010000001.1"/>
</dbReference>
<dbReference type="Proteomes" id="UP001456513">
    <property type="component" value="Unassembled WGS sequence"/>
</dbReference>
<sequence length="51" mass="5586">MRIRTLTGPPLPAEIAANTARLLALVELNNARPQSEPNATANDRSRHARHC</sequence>
<reference evidence="2 3" key="1">
    <citation type="submission" date="2024-03" db="EMBL/GenBank/DDBJ databases">
        <title>Rhodococcus navarretei sp. nov. and Pseudarthrobacter quantumdoti sp. nov., two new species with the ability to biosynthesize Quantum Dots isolated from soil samples at Union Glacier, Antarctica.</title>
        <authorList>
            <person name="Vargas M."/>
        </authorList>
    </citation>
    <scope>NUCLEOTIDE SEQUENCE [LARGE SCALE GENOMIC DNA]</scope>
    <source>
        <strain evidence="2 3">EXRC-4A-4</strain>
    </source>
</reference>
<evidence type="ECO:0000313" key="3">
    <source>
        <dbReference type="Proteomes" id="UP001456513"/>
    </source>
</evidence>
<protein>
    <submittedName>
        <fullName evidence="2">Uncharacterized protein</fullName>
    </submittedName>
</protein>
<keyword evidence="3" id="KW-1185">Reference proteome</keyword>
<dbReference type="EMBL" id="JBBPCN010000001">
    <property type="protein sequence ID" value="MEK8073218.1"/>
    <property type="molecule type" value="Genomic_DNA"/>
</dbReference>
<feature type="region of interest" description="Disordered" evidence="1">
    <location>
        <begin position="30"/>
        <end position="51"/>
    </location>
</feature>
<name>A0ABU9D3I0_9NOCA</name>
<evidence type="ECO:0000313" key="2">
    <source>
        <dbReference type="EMBL" id="MEK8073218.1"/>
    </source>
</evidence>
<accession>A0ABU9D3I0</accession>
<evidence type="ECO:0000256" key="1">
    <source>
        <dbReference type="SAM" id="MobiDB-lite"/>
    </source>
</evidence>
<comment type="caution">
    <text evidence="2">The sequence shown here is derived from an EMBL/GenBank/DDBJ whole genome shotgun (WGS) entry which is preliminary data.</text>
</comment>
<feature type="compositionally biased region" description="Polar residues" evidence="1">
    <location>
        <begin position="31"/>
        <end position="42"/>
    </location>
</feature>
<gene>
    <name evidence="2" type="ORF">AABD04_20435</name>
</gene>
<organism evidence="2 3">
    <name type="scientific">Rhodococcus navarretei</name>
    <dbReference type="NCBI Taxonomy" id="3128981"/>
    <lineage>
        <taxon>Bacteria</taxon>
        <taxon>Bacillati</taxon>
        <taxon>Actinomycetota</taxon>
        <taxon>Actinomycetes</taxon>
        <taxon>Mycobacteriales</taxon>
        <taxon>Nocardiaceae</taxon>
        <taxon>Rhodococcus</taxon>
    </lineage>
</organism>